<dbReference type="EMBL" id="AZIM01000656">
    <property type="protein sequence ID" value="ETE69931.1"/>
    <property type="molecule type" value="Genomic_DNA"/>
</dbReference>
<evidence type="ECO:0000313" key="2">
    <source>
        <dbReference type="Proteomes" id="UP000018936"/>
    </source>
</evidence>
<gene>
    <name evidence="1" type="ORF">L345_04253</name>
</gene>
<comment type="caution">
    <text evidence="1">The sequence shown here is derived from an EMBL/GenBank/DDBJ whole genome shotgun (WGS) entry which is preliminary data.</text>
</comment>
<dbReference type="AlphaFoldDB" id="V8P7G2"/>
<dbReference type="Proteomes" id="UP000018936">
    <property type="component" value="Unassembled WGS sequence"/>
</dbReference>
<keyword evidence="2" id="KW-1185">Reference proteome</keyword>
<evidence type="ECO:0000313" key="1">
    <source>
        <dbReference type="EMBL" id="ETE69931.1"/>
    </source>
</evidence>
<name>V8P7G2_OPHHA</name>
<feature type="non-terminal residue" evidence="1">
    <location>
        <position position="1"/>
    </location>
</feature>
<organism evidence="1 2">
    <name type="scientific">Ophiophagus hannah</name>
    <name type="common">King cobra</name>
    <name type="synonym">Naja hannah</name>
    <dbReference type="NCBI Taxonomy" id="8665"/>
    <lineage>
        <taxon>Eukaryota</taxon>
        <taxon>Metazoa</taxon>
        <taxon>Chordata</taxon>
        <taxon>Craniata</taxon>
        <taxon>Vertebrata</taxon>
        <taxon>Euteleostomi</taxon>
        <taxon>Lepidosauria</taxon>
        <taxon>Squamata</taxon>
        <taxon>Bifurcata</taxon>
        <taxon>Unidentata</taxon>
        <taxon>Episquamata</taxon>
        <taxon>Toxicofera</taxon>
        <taxon>Serpentes</taxon>
        <taxon>Colubroidea</taxon>
        <taxon>Elapidae</taxon>
        <taxon>Elapinae</taxon>
        <taxon>Ophiophagus</taxon>
    </lineage>
</organism>
<reference evidence="1 2" key="1">
    <citation type="journal article" date="2013" name="Proc. Natl. Acad. Sci. U.S.A.">
        <title>The king cobra genome reveals dynamic gene evolution and adaptation in the snake venom system.</title>
        <authorList>
            <person name="Vonk F.J."/>
            <person name="Casewell N.R."/>
            <person name="Henkel C.V."/>
            <person name="Heimberg A.M."/>
            <person name="Jansen H.J."/>
            <person name="McCleary R.J."/>
            <person name="Kerkkamp H.M."/>
            <person name="Vos R.A."/>
            <person name="Guerreiro I."/>
            <person name="Calvete J.J."/>
            <person name="Wuster W."/>
            <person name="Woods A.E."/>
            <person name="Logan J.M."/>
            <person name="Harrison R.A."/>
            <person name="Castoe T.A."/>
            <person name="de Koning A.P."/>
            <person name="Pollock D.D."/>
            <person name="Yandell M."/>
            <person name="Calderon D."/>
            <person name="Renjifo C."/>
            <person name="Currier R.B."/>
            <person name="Salgado D."/>
            <person name="Pla D."/>
            <person name="Sanz L."/>
            <person name="Hyder A.S."/>
            <person name="Ribeiro J.M."/>
            <person name="Arntzen J.W."/>
            <person name="van den Thillart G.E."/>
            <person name="Boetzer M."/>
            <person name="Pirovano W."/>
            <person name="Dirks R.P."/>
            <person name="Spaink H.P."/>
            <person name="Duboule D."/>
            <person name="McGlinn E."/>
            <person name="Kini R.M."/>
            <person name="Richardson M.K."/>
        </authorList>
    </citation>
    <scope>NUCLEOTIDE SEQUENCE</scope>
    <source>
        <tissue evidence="1">Blood</tissue>
    </source>
</reference>
<protein>
    <submittedName>
        <fullName evidence="1">Uncharacterized protein</fullName>
    </submittedName>
</protein>
<proteinExistence type="predicted"/>
<accession>V8P7G2</accession>
<sequence length="18" mass="2247">MNTVSDKRKRGKERQKER</sequence>